<keyword evidence="2 5" id="KW-0238">DNA-binding</keyword>
<dbReference type="Gene3D" id="1.10.10.60">
    <property type="entry name" value="Homeodomain-like"/>
    <property type="match status" value="1"/>
</dbReference>
<evidence type="ECO:0000256" key="6">
    <source>
        <dbReference type="RuleBase" id="RU000682"/>
    </source>
</evidence>
<evidence type="ECO:0000256" key="1">
    <source>
        <dbReference type="ARBA" id="ARBA00007916"/>
    </source>
</evidence>
<proteinExistence type="evidence at transcript level"/>
<evidence type="ECO:0000256" key="3">
    <source>
        <dbReference type="ARBA" id="ARBA00023155"/>
    </source>
</evidence>
<protein>
    <submittedName>
        <fullName evidence="8">Homeobox transcription factor nanog</fullName>
    </submittedName>
</protein>
<dbReference type="Pfam" id="PF00046">
    <property type="entry name" value="Homeodomain"/>
    <property type="match status" value="1"/>
</dbReference>
<comment type="similarity">
    <text evidence="1">Belongs to the distal-less homeobox family.</text>
</comment>
<organism evidence="8">
    <name type="scientific">Notophthalmus viridescens</name>
    <name type="common">Eastern newt</name>
    <name type="synonym">Triturus viridescens</name>
    <dbReference type="NCBI Taxonomy" id="8316"/>
    <lineage>
        <taxon>Eukaryota</taxon>
        <taxon>Metazoa</taxon>
        <taxon>Chordata</taxon>
        <taxon>Craniata</taxon>
        <taxon>Vertebrata</taxon>
        <taxon>Euteleostomi</taxon>
        <taxon>Amphibia</taxon>
        <taxon>Batrachia</taxon>
        <taxon>Caudata</taxon>
        <taxon>Salamandroidea</taxon>
        <taxon>Salamandridae</taxon>
        <taxon>Pleurodelinae</taxon>
        <taxon>Notophthalmus</taxon>
    </lineage>
</organism>
<keyword evidence="3 5" id="KW-0371">Homeobox</keyword>
<evidence type="ECO:0000256" key="4">
    <source>
        <dbReference type="ARBA" id="ARBA00023242"/>
    </source>
</evidence>
<keyword evidence="4 5" id="KW-0539">Nucleus</keyword>
<dbReference type="InterPro" id="IPR001356">
    <property type="entry name" value="HD"/>
</dbReference>
<dbReference type="InterPro" id="IPR000047">
    <property type="entry name" value="HTH_motif"/>
</dbReference>
<name>C0KQR1_NOTVI</name>
<feature type="DNA-binding region" description="Homeobox" evidence="5">
    <location>
        <begin position="3"/>
        <end position="56"/>
    </location>
</feature>
<reference evidence="8" key="1">
    <citation type="journal article" date="2009" name="Dev. Dyn.">
        <title>Expression of stem cell pluripotency factors during regeneration in newts.</title>
        <authorList>
            <person name="Maki N."/>
            <person name="Suetsugu-Maki R."/>
            <person name="Tarui H."/>
            <person name="Agata K."/>
            <person name="Rio-Tsonis K.D."/>
            <person name="Tsonis P.A."/>
        </authorList>
    </citation>
    <scope>NUCLEOTIDE SEQUENCE</scope>
</reference>
<feature type="non-terminal residue" evidence="8">
    <location>
        <position position="102"/>
    </location>
</feature>
<dbReference type="GO" id="GO:0000981">
    <property type="term" value="F:DNA-binding transcription factor activity, RNA polymerase II-specific"/>
    <property type="evidence" value="ECO:0007669"/>
    <property type="project" value="InterPro"/>
</dbReference>
<evidence type="ECO:0000313" key="8">
    <source>
        <dbReference type="EMBL" id="ACM89425.1"/>
    </source>
</evidence>
<dbReference type="PANTHER" id="PTHR24327:SF72">
    <property type="entry name" value="HOMEOBOX PROTEIN NANOG"/>
    <property type="match status" value="1"/>
</dbReference>
<dbReference type="AlphaFoldDB" id="C0KQR1"/>
<dbReference type="InterPro" id="IPR009057">
    <property type="entry name" value="Homeodomain-like_sf"/>
</dbReference>
<evidence type="ECO:0000259" key="7">
    <source>
        <dbReference type="PROSITE" id="PS50071"/>
    </source>
</evidence>
<dbReference type="EMBL" id="FJ622934">
    <property type="protein sequence ID" value="ACM89425.1"/>
    <property type="molecule type" value="mRNA"/>
</dbReference>
<evidence type="ECO:0000256" key="2">
    <source>
        <dbReference type="ARBA" id="ARBA00023125"/>
    </source>
</evidence>
<dbReference type="PROSITE" id="PS00027">
    <property type="entry name" value="HOMEOBOX_1"/>
    <property type="match status" value="1"/>
</dbReference>
<dbReference type="PRINTS" id="PR00031">
    <property type="entry name" value="HTHREPRESSR"/>
</dbReference>
<feature type="non-terminal residue" evidence="8">
    <location>
        <position position="1"/>
    </location>
</feature>
<dbReference type="PROSITE" id="PS50071">
    <property type="entry name" value="HOMEOBOX_2"/>
    <property type="match status" value="1"/>
</dbReference>
<feature type="domain" description="Homeobox" evidence="7">
    <location>
        <begin position="1"/>
        <end position="55"/>
    </location>
</feature>
<dbReference type="GO" id="GO:0000978">
    <property type="term" value="F:RNA polymerase II cis-regulatory region sequence-specific DNA binding"/>
    <property type="evidence" value="ECO:0007669"/>
    <property type="project" value="TreeGrafter"/>
</dbReference>
<dbReference type="InterPro" id="IPR017970">
    <property type="entry name" value="Homeobox_CS"/>
</dbReference>
<dbReference type="SUPFAM" id="SSF46689">
    <property type="entry name" value="Homeodomain-like"/>
    <property type="match status" value="1"/>
</dbReference>
<sequence>FALLLKEQLQVMHERFQRQKYLSPLQIQDMATSLGLTYKQVKTWFQNRRMKIKKFNKETTFKNENSILQCDSLTPTCSEPSPGFYPDHFIHAKKSAVGPVVN</sequence>
<accession>C0KQR1</accession>
<dbReference type="GO" id="GO:0005634">
    <property type="term" value="C:nucleus"/>
    <property type="evidence" value="ECO:0007669"/>
    <property type="project" value="UniProtKB-SubCell"/>
</dbReference>
<dbReference type="PANTHER" id="PTHR24327">
    <property type="entry name" value="HOMEOBOX PROTEIN"/>
    <property type="match status" value="1"/>
</dbReference>
<dbReference type="SMART" id="SM00389">
    <property type="entry name" value="HOX"/>
    <property type="match status" value="1"/>
</dbReference>
<dbReference type="CDD" id="cd00086">
    <property type="entry name" value="homeodomain"/>
    <property type="match status" value="1"/>
</dbReference>
<dbReference type="InterPro" id="IPR050460">
    <property type="entry name" value="Distal-less_Homeobox_TF"/>
</dbReference>
<comment type="subcellular location">
    <subcellularLocation>
        <location evidence="5 6">Nucleus</location>
    </subcellularLocation>
</comment>
<evidence type="ECO:0000256" key="5">
    <source>
        <dbReference type="PROSITE-ProRule" id="PRU00108"/>
    </source>
</evidence>